<evidence type="ECO:0000313" key="6">
    <source>
        <dbReference type="Proteomes" id="UP000481033"/>
    </source>
</evidence>
<evidence type="ECO:0000313" key="5">
    <source>
        <dbReference type="EMBL" id="NEZ55421.1"/>
    </source>
</evidence>
<dbReference type="Gene3D" id="1.10.10.10">
    <property type="entry name" value="Winged helix-like DNA-binding domain superfamily/Winged helix DNA-binding domain"/>
    <property type="match status" value="1"/>
</dbReference>
<proteinExistence type="predicted"/>
<keyword evidence="3" id="KW-0804">Transcription</keyword>
<dbReference type="PANTHER" id="PTHR33204">
    <property type="entry name" value="TRANSCRIPTIONAL REGULATOR, MARR FAMILY"/>
    <property type="match status" value="1"/>
</dbReference>
<comment type="caution">
    <text evidence="5">The sequence shown here is derived from an EMBL/GenBank/DDBJ whole genome shotgun (WGS) entry which is preliminary data.</text>
</comment>
<organism evidence="5 6">
    <name type="scientific">Adonisia turfae CCMR0081</name>
    <dbReference type="NCBI Taxonomy" id="2292702"/>
    <lineage>
        <taxon>Bacteria</taxon>
        <taxon>Bacillati</taxon>
        <taxon>Cyanobacteriota</taxon>
        <taxon>Adonisia</taxon>
        <taxon>Adonisia turfae</taxon>
    </lineage>
</organism>
<evidence type="ECO:0000259" key="4">
    <source>
        <dbReference type="PROSITE" id="PS51118"/>
    </source>
</evidence>
<dbReference type="InterPro" id="IPR036390">
    <property type="entry name" value="WH_DNA-bd_sf"/>
</dbReference>
<keyword evidence="6" id="KW-1185">Reference proteome</keyword>
<dbReference type="SUPFAM" id="SSF46785">
    <property type="entry name" value="Winged helix' DNA-binding domain"/>
    <property type="match status" value="1"/>
</dbReference>
<evidence type="ECO:0000256" key="1">
    <source>
        <dbReference type="ARBA" id="ARBA00023015"/>
    </source>
</evidence>
<dbReference type="InterPro" id="IPR002577">
    <property type="entry name" value="HTH_HxlR"/>
</dbReference>
<reference evidence="5 6" key="1">
    <citation type="journal article" date="2020" name="Microb. Ecol.">
        <title>Ecogenomics of the Marine Benthic Filamentous Cyanobacterium Adonisia.</title>
        <authorList>
            <person name="Walter J.M."/>
            <person name="Coutinho F.H."/>
            <person name="Leomil L."/>
            <person name="Hargreaves P.I."/>
            <person name="Campeao M.E."/>
            <person name="Vieira V.V."/>
            <person name="Silva B.S."/>
            <person name="Fistarol G.O."/>
            <person name="Salomon P.S."/>
            <person name="Sawabe T."/>
            <person name="Mino S."/>
            <person name="Hosokawa M."/>
            <person name="Miyashita H."/>
            <person name="Maruyama F."/>
            <person name="van Verk M.C."/>
            <person name="Dutilh B.E."/>
            <person name="Thompson C.C."/>
            <person name="Thompson F.L."/>
        </authorList>
    </citation>
    <scope>NUCLEOTIDE SEQUENCE [LARGE SCALE GENOMIC DNA]</scope>
    <source>
        <strain evidence="5 6">CCMR0081</strain>
    </source>
</reference>
<evidence type="ECO:0000256" key="2">
    <source>
        <dbReference type="ARBA" id="ARBA00023125"/>
    </source>
</evidence>
<keyword evidence="1" id="KW-0805">Transcription regulation</keyword>
<protein>
    <submittedName>
        <fullName evidence="5">Transcriptional regulator</fullName>
    </submittedName>
</protein>
<sequence>MATLLNHLSGQWTLYILCVLDTNGSLRFGELRSKVDGISTKVLTERLRMLKEAEIIHRHHEPTIPPKVSYSLTARGKELSGVLDQLCELASRWYGAEEETAD</sequence>
<dbReference type="AlphaFoldDB" id="A0A6M0RIE1"/>
<dbReference type="Proteomes" id="UP000481033">
    <property type="component" value="Unassembled WGS sequence"/>
</dbReference>
<evidence type="ECO:0000256" key="3">
    <source>
        <dbReference type="ARBA" id="ARBA00023163"/>
    </source>
</evidence>
<accession>A0A6M0RIE1</accession>
<dbReference type="Pfam" id="PF01638">
    <property type="entry name" value="HxlR"/>
    <property type="match status" value="1"/>
</dbReference>
<dbReference type="GO" id="GO:0003677">
    <property type="term" value="F:DNA binding"/>
    <property type="evidence" value="ECO:0007669"/>
    <property type="project" value="UniProtKB-KW"/>
</dbReference>
<feature type="domain" description="HTH hxlR-type" evidence="4">
    <location>
        <begin position="1"/>
        <end position="98"/>
    </location>
</feature>
<dbReference type="PROSITE" id="PS51118">
    <property type="entry name" value="HTH_HXLR"/>
    <property type="match status" value="1"/>
</dbReference>
<name>A0A6M0RIE1_9CYAN</name>
<dbReference type="InterPro" id="IPR036388">
    <property type="entry name" value="WH-like_DNA-bd_sf"/>
</dbReference>
<dbReference type="PANTHER" id="PTHR33204:SF37">
    <property type="entry name" value="HTH-TYPE TRANSCRIPTIONAL REGULATOR YODB"/>
    <property type="match status" value="1"/>
</dbReference>
<keyword evidence="2" id="KW-0238">DNA-binding</keyword>
<gene>
    <name evidence="5" type="ORF">DXZ20_06970</name>
</gene>
<dbReference type="EMBL" id="QXHD01000004">
    <property type="protein sequence ID" value="NEZ55421.1"/>
    <property type="molecule type" value="Genomic_DNA"/>
</dbReference>